<feature type="signal peptide" evidence="1">
    <location>
        <begin position="1"/>
        <end position="16"/>
    </location>
</feature>
<organism evidence="3 4">
    <name type="scientific">Ascaris lumbricoides</name>
    <name type="common">Giant roundworm</name>
    <dbReference type="NCBI Taxonomy" id="6252"/>
    <lineage>
        <taxon>Eukaryota</taxon>
        <taxon>Metazoa</taxon>
        <taxon>Ecdysozoa</taxon>
        <taxon>Nematoda</taxon>
        <taxon>Chromadorea</taxon>
        <taxon>Rhabditida</taxon>
        <taxon>Spirurina</taxon>
        <taxon>Ascaridomorpha</taxon>
        <taxon>Ascaridoidea</taxon>
        <taxon>Ascarididae</taxon>
        <taxon>Ascaris</taxon>
    </lineage>
</organism>
<feature type="domain" description="aECM cysteine-cradle" evidence="2">
    <location>
        <begin position="147"/>
        <end position="196"/>
    </location>
</feature>
<evidence type="ECO:0000313" key="3">
    <source>
        <dbReference type="Proteomes" id="UP000036681"/>
    </source>
</evidence>
<feature type="chain" id="PRO_5005657194" evidence="1">
    <location>
        <begin position="17"/>
        <end position="197"/>
    </location>
</feature>
<dbReference type="WBParaSite" id="ALUE_0001724401-mRNA-1">
    <property type="protein sequence ID" value="ALUE_0001724401-mRNA-1"/>
    <property type="gene ID" value="ALUE_0001724401"/>
</dbReference>
<protein>
    <submittedName>
        <fullName evidence="4">Secreted protein</fullName>
    </submittedName>
</protein>
<dbReference type="InterPro" id="IPR055352">
    <property type="entry name" value="CCD_aECM"/>
</dbReference>
<name>A0A0M3IG50_ASCLU</name>
<reference evidence="4" key="1">
    <citation type="submission" date="2017-02" db="UniProtKB">
        <authorList>
            <consortium name="WormBaseParasite"/>
        </authorList>
    </citation>
    <scope>IDENTIFICATION</scope>
</reference>
<dbReference type="Pfam" id="PF23626">
    <property type="entry name" value="CCD_aECM"/>
    <property type="match status" value="1"/>
</dbReference>
<evidence type="ECO:0000259" key="2">
    <source>
        <dbReference type="Pfam" id="PF23626"/>
    </source>
</evidence>
<sequence>MNIVALSMLYFTLASSAKNRLWSIGEASSTQSQLMLQIEHTDGSDSTSPHIMPVQLASLNQKSINTSMRQPVIIELPKRMSAMPRKRPSSDLDVPQIGTTTNMFQSYTTSQVPHVQPSRHLSSQPLTLTAVENVQQSNSKPSLILSPQHCAQIKYYANLYAVRDVKKWIDRNCAFAKMYLPNATCEEINLLVDSCNL</sequence>
<keyword evidence="1" id="KW-0732">Signal</keyword>
<accession>A0A0M3IG50</accession>
<keyword evidence="3" id="KW-1185">Reference proteome</keyword>
<proteinExistence type="predicted"/>
<evidence type="ECO:0000313" key="4">
    <source>
        <dbReference type="WBParaSite" id="ALUE_0001724401-mRNA-1"/>
    </source>
</evidence>
<dbReference type="AlphaFoldDB" id="A0A0M3IG50"/>
<dbReference type="Proteomes" id="UP000036681">
    <property type="component" value="Unplaced"/>
</dbReference>
<dbReference type="PANTHER" id="PTHR37435">
    <property type="entry name" value="PROTEIN CBG14344"/>
    <property type="match status" value="1"/>
</dbReference>
<dbReference type="PANTHER" id="PTHR37435:SF5">
    <property type="entry name" value="SECRETED PROTEIN"/>
    <property type="match status" value="1"/>
</dbReference>
<evidence type="ECO:0000256" key="1">
    <source>
        <dbReference type="SAM" id="SignalP"/>
    </source>
</evidence>